<organism evidence="2 3">
    <name type="scientific">Nitratireductor thuwali</name>
    <dbReference type="NCBI Taxonomy" id="2267699"/>
    <lineage>
        <taxon>Bacteria</taxon>
        <taxon>Pseudomonadati</taxon>
        <taxon>Pseudomonadota</taxon>
        <taxon>Alphaproteobacteria</taxon>
        <taxon>Hyphomicrobiales</taxon>
        <taxon>Phyllobacteriaceae</taxon>
        <taxon>Nitratireductor</taxon>
    </lineage>
</organism>
<gene>
    <name evidence="2" type="ORF">NTH_01949</name>
</gene>
<feature type="transmembrane region" description="Helical" evidence="1">
    <location>
        <begin position="12"/>
        <end position="30"/>
    </location>
</feature>
<accession>A0ABY5MK14</accession>
<proteinExistence type="predicted"/>
<reference evidence="2 3" key="1">
    <citation type="submission" date="2018-07" db="EMBL/GenBank/DDBJ databases">
        <title>Genome sequence of Nitratireductor thuwali#1536.</title>
        <authorList>
            <person name="Michoud G."/>
            <person name="Merlino G."/>
            <person name="Sefrji F.O."/>
            <person name="Daffonchio D."/>
        </authorList>
    </citation>
    <scope>NUCLEOTIDE SEQUENCE [LARGE SCALE GENOMIC DNA]</scope>
    <source>
        <strain evidence="3">Nit1536</strain>
    </source>
</reference>
<protein>
    <recommendedName>
        <fullName evidence="4">Peptidase S14</fullName>
    </recommendedName>
</protein>
<evidence type="ECO:0000313" key="3">
    <source>
        <dbReference type="Proteomes" id="UP001342418"/>
    </source>
</evidence>
<name>A0ABY5MK14_9HYPH</name>
<dbReference type="Gene3D" id="3.90.226.10">
    <property type="entry name" value="2-enoyl-CoA Hydratase, Chain A, domain 1"/>
    <property type="match status" value="1"/>
</dbReference>
<keyword evidence="1" id="KW-1133">Transmembrane helix</keyword>
<keyword evidence="3" id="KW-1185">Reference proteome</keyword>
<evidence type="ECO:0000313" key="2">
    <source>
        <dbReference type="EMBL" id="UUP17481.1"/>
    </source>
</evidence>
<sequence>MRYLERFDDGTLVRWAFVGVLIGSATVLGMDLRELVDRNGGLWPEQSPLQRTVTVLPPVVETGDEGNGRTDPRRNITTEEELLRQPLAFSLQPGGVLQVTGSIEPGAARRLGEELEARGEYVATVSLNSPGGSLDDAIAMARTIRERELSTRVDDGAVCASSCPLMLAGGVTRHIGEEAAIGVHQFYAAAGTRLEPEQAMADAQTTTARISRHLDEMGVDPALWLHALVTPPRALYYLSREEMLAYGLATEPQKLALN</sequence>
<dbReference type="Proteomes" id="UP001342418">
    <property type="component" value="Chromosome"/>
</dbReference>
<keyword evidence="1" id="KW-0472">Membrane</keyword>
<dbReference type="InterPro" id="IPR029045">
    <property type="entry name" value="ClpP/crotonase-like_dom_sf"/>
</dbReference>
<evidence type="ECO:0008006" key="4">
    <source>
        <dbReference type="Google" id="ProtNLM"/>
    </source>
</evidence>
<evidence type="ECO:0000256" key="1">
    <source>
        <dbReference type="SAM" id="Phobius"/>
    </source>
</evidence>
<dbReference type="EMBL" id="CP030941">
    <property type="protein sequence ID" value="UUP17481.1"/>
    <property type="molecule type" value="Genomic_DNA"/>
</dbReference>
<keyword evidence="1" id="KW-0812">Transmembrane</keyword>
<dbReference type="SUPFAM" id="SSF52096">
    <property type="entry name" value="ClpP/crotonase"/>
    <property type="match status" value="1"/>
</dbReference>